<gene>
    <name evidence="6" type="primary">LOC107221132</name>
</gene>
<dbReference type="Gene3D" id="2.40.10.10">
    <property type="entry name" value="Trypsin-like serine proteases"/>
    <property type="match status" value="4"/>
</dbReference>
<name>A0A6J0BLG6_NEOLC</name>
<dbReference type="GO" id="GO:0016485">
    <property type="term" value="P:protein processing"/>
    <property type="evidence" value="ECO:0007669"/>
    <property type="project" value="UniProtKB-ARBA"/>
</dbReference>
<dbReference type="InterPro" id="IPR043504">
    <property type="entry name" value="Peptidase_S1_PA_chymotrypsin"/>
</dbReference>
<accession>A0A6J0BLG6</accession>
<keyword evidence="2" id="KW-0378">Hydrolase</keyword>
<dbReference type="Proteomes" id="UP000829291">
    <property type="component" value="Chromosome 6"/>
</dbReference>
<reference evidence="6" key="1">
    <citation type="submission" date="2025-08" db="UniProtKB">
        <authorList>
            <consortium name="RefSeq"/>
        </authorList>
    </citation>
    <scope>IDENTIFICATION</scope>
    <source>
        <tissue evidence="6">Thorax and Abdomen</tissue>
    </source>
</reference>
<keyword evidence="5" id="KW-1185">Reference proteome</keyword>
<dbReference type="InterPro" id="IPR001254">
    <property type="entry name" value="Trypsin_dom"/>
</dbReference>
<feature type="signal peptide" evidence="3">
    <location>
        <begin position="1"/>
        <end position="17"/>
    </location>
</feature>
<dbReference type="SUPFAM" id="SSF50494">
    <property type="entry name" value="Trypsin-like serine proteases"/>
    <property type="match status" value="2"/>
</dbReference>
<dbReference type="InterPro" id="IPR009003">
    <property type="entry name" value="Peptidase_S1_PA"/>
</dbReference>
<evidence type="ECO:0000256" key="2">
    <source>
        <dbReference type="RuleBase" id="RU363034"/>
    </source>
</evidence>
<dbReference type="SMART" id="SM00020">
    <property type="entry name" value="Tryp_SPc"/>
    <property type="match status" value="2"/>
</dbReference>
<sequence length="500" mass="53466">MYRFAVLVLALVASAYGASIADRIVGGTNAADGAYPYQVSLRISNSHFCGGSIINHRWILTAAHCVTSYQSNPSRIQVVVGTNKLNEGGDVYQASRAIPHPSYISLLIRNDVALIEVTEDIVYGSKVQPIPLPEEDFTKADYPATLTGWGSTSFPSTGAPNDLQEISLNIISQEACLARSILTSSSNICTFTVAGEGACHGDSGGPLVADGIQVGIVSWGTPCAVGDPDVFARVWSFIDWINGYVNLIPCIMHRFVLIILALAASTAYGGSIGGRIVGGSNAVDGAYPYQVSLRNVRTGQHFCGGSIINRKWILTAAHCVTTYQYIPVLMSAVVGTNTLDQGGLSYLARSVIVHPEYNALLIRNDIALVELGLSLIYTAKIRPILLPTEDFTKANYPAVLTGWGTDGYPGTVPNELQQIVLNVIDQRWCLSRSFRTTDANICTLTDVGEGACHGDSGGPLVADGVQIGVVSWGTPCALGEPDVFTRVWSFIDWITENISE</sequence>
<dbReference type="PRINTS" id="PR00722">
    <property type="entry name" value="CHYMOTRYPSIN"/>
</dbReference>
<keyword evidence="2" id="KW-0720">Serine protease</keyword>
<dbReference type="InterPro" id="IPR033116">
    <property type="entry name" value="TRYPSIN_SER"/>
</dbReference>
<evidence type="ECO:0000256" key="3">
    <source>
        <dbReference type="SAM" id="SignalP"/>
    </source>
</evidence>
<dbReference type="InterPro" id="IPR018114">
    <property type="entry name" value="TRYPSIN_HIS"/>
</dbReference>
<dbReference type="InterPro" id="IPR001314">
    <property type="entry name" value="Peptidase_S1A"/>
</dbReference>
<dbReference type="RefSeq" id="XP_015515514.2">
    <property type="nucleotide sequence ID" value="XM_015660028.2"/>
</dbReference>
<feature type="chain" id="PRO_5047000385" evidence="3">
    <location>
        <begin position="18"/>
        <end position="500"/>
    </location>
</feature>
<feature type="domain" description="Peptidase S1" evidence="4">
    <location>
        <begin position="276"/>
        <end position="499"/>
    </location>
</feature>
<dbReference type="Pfam" id="PF00089">
    <property type="entry name" value="Trypsin"/>
    <property type="match status" value="2"/>
</dbReference>
<dbReference type="PANTHER" id="PTHR24252:SF7">
    <property type="entry name" value="HYALIN"/>
    <property type="match status" value="1"/>
</dbReference>
<evidence type="ECO:0000259" key="4">
    <source>
        <dbReference type="PROSITE" id="PS50240"/>
    </source>
</evidence>
<dbReference type="PROSITE" id="PS50240">
    <property type="entry name" value="TRYPSIN_DOM"/>
    <property type="match status" value="2"/>
</dbReference>
<evidence type="ECO:0000313" key="6">
    <source>
        <dbReference type="RefSeq" id="XP_015515514.2"/>
    </source>
</evidence>
<dbReference type="KEGG" id="nlo:107221132"/>
<dbReference type="PROSITE" id="PS00135">
    <property type="entry name" value="TRYPSIN_SER"/>
    <property type="match status" value="2"/>
</dbReference>
<dbReference type="AlphaFoldDB" id="A0A6J0BLG6"/>
<evidence type="ECO:0000256" key="1">
    <source>
        <dbReference type="ARBA" id="ARBA00023157"/>
    </source>
</evidence>
<keyword evidence="2 6" id="KW-0645">Protease</keyword>
<dbReference type="PANTHER" id="PTHR24252">
    <property type="entry name" value="ACROSIN-RELATED"/>
    <property type="match status" value="1"/>
</dbReference>
<dbReference type="CDD" id="cd00190">
    <property type="entry name" value="Tryp_SPc"/>
    <property type="match status" value="2"/>
</dbReference>
<keyword evidence="3" id="KW-0732">Signal</keyword>
<organism evidence="6">
    <name type="scientific">Neodiprion lecontei</name>
    <name type="common">Redheaded pine sawfly</name>
    <dbReference type="NCBI Taxonomy" id="441921"/>
    <lineage>
        <taxon>Eukaryota</taxon>
        <taxon>Metazoa</taxon>
        <taxon>Ecdysozoa</taxon>
        <taxon>Arthropoda</taxon>
        <taxon>Hexapoda</taxon>
        <taxon>Insecta</taxon>
        <taxon>Pterygota</taxon>
        <taxon>Neoptera</taxon>
        <taxon>Endopterygota</taxon>
        <taxon>Hymenoptera</taxon>
        <taxon>Tenthredinoidea</taxon>
        <taxon>Diprionidae</taxon>
        <taxon>Diprioninae</taxon>
        <taxon>Neodiprion</taxon>
    </lineage>
</organism>
<dbReference type="GO" id="GO:0005576">
    <property type="term" value="C:extracellular region"/>
    <property type="evidence" value="ECO:0007669"/>
    <property type="project" value="UniProtKB-SubCell"/>
</dbReference>
<evidence type="ECO:0000313" key="5">
    <source>
        <dbReference type="Proteomes" id="UP000829291"/>
    </source>
</evidence>
<proteinExistence type="predicted"/>
<dbReference type="InParanoid" id="A0A6J0BLG6"/>
<dbReference type="OrthoDB" id="60866at2759"/>
<dbReference type="GeneID" id="107221132"/>
<dbReference type="PROSITE" id="PS00134">
    <property type="entry name" value="TRYPSIN_HIS"/>
    <property type="match status" value="2"/>
</dbReference>
<keyword evidence="1" id="KW-1015">Disulfide bond</keyword>
<feature type="domain" description="Peptidase S1" evidence="4">
    <location>
        <begin position="24"/>
        <end position="246"/>
    </location>
</feature>
<dbReference type="FunCoup" id="A0A6J0BLG6">
    <property type="interactions" value="10"/>
</dbReference>
<dbReference type="GO" id="GO:0004252">
    <property type="term" value="F:serine-type endopeptidase activity"/>
    <property type="evidence" value="ECO:0007669"/>
    <property type="project" value="UniProtKB-EC"/>
</dbReference>
<protein>
    <submittedName>
        <fullName evidence="6">Serine protease 53</fullName>
    </submittedName>
</protein>